<gene>
    <name evidence="8" type="ORF">SAMN04488053_101711</name>
</gene>
<dbReference type="PRINTS" id="PR00719">
    <property type="entry name" value="LMWPTPASE"/>
</dbReference>
<feature type="active site" description="Nucleophile" evidence="6">
    <location>
        <position position="8"/>
    </location>
</feature>
<dbReference type="EC" id="3.1.3.48" evidence="2"/>
<organism evidence="8 9">
    <name type="scientific">Alkalicoccus daliensis</name>
    <dbReference type="NCBI Taxonomy" id="745820"/>
    <lineage>
        <taxon>Bacteria</taxon>
        <taxon>Bacillati</taxon>
        <taxon>Bacillota</taxon>
        <taxon>Bacilli</taxon>
        <taxon>Bacillales</taxon>
        <taxon>Bacillaceae</taxon>
        <taxon>Alkalicoccus</taxon>
    </lineage>
</organism>
<dbReference type="InterPro" id="IPR036196">
    <property type="entry name" value="Ptyr_pPase_sf"/>
</dbReference>
<dbReference type="SUPFAM" id="SSF52788">
    <property type="entry name" value="Phosphotyrosine protein phosphatases I"/>
    <property type="match status" value="1"/>
</dbReference>
<dbReference type="RefSeq" id="WP_090840621.1">
    <property type="nucleotide sequence ID" value="NZ_FNIL01000001.1"/>
</dbReference>
<feature type="active site" evidence="6">
    <location>
        <position position="14"/>
    </location>
</feature>
<evidence type="ECO:0000256" key="1">
    <source>
        <dbReference type="ARBA" id="ARBA00011063"/>
    </source>
</evidence>
<evidence type="ECO:0000256" key="6">
    <source>
        <dbReference type="PIRSR" id="PIRSR617867-1"/>
    </source>
</evidence>
<evidence type="ECO:0000256" key="5">
    <source>
        <dbReference type="ARBA" id="ARBA00051722"/>
    </source>
</evidence>
<evidence type="ECO:0000313" key="8">
    <source>
        <dbReference type="EMBL" id="SDN39405.1"/>
    </source>
</evidence>
<dbReference type="OrthoDB" id="9784339at2"/>
<comment type="catalytic activity">
    <reaction evidence="5">
        <text>O-phospho-L-tyrosyl-[protein] + H2O = L-tyrosyl-[protein] + phosphate</text>
        <dbReference type="Rhea" id="RHEA:10684"/>
        <dbReference type="Rhea" id="RHEA-COMP:10136"/>
        <dbReference type="Rhea" id="RHEA-COMP:20101"/>
        <dbReference type="ChEBI" id="CHEBI:15377"/>
        <dbReference type="ChEBI" id="CHEBI:43474"/>
        <dbReference type="ChEBI" id="CHEBI:46858"/>
        <dbReference type="ChEBI" id="CHEBI:61978"/>
        <dbReference type="EC" id="3.1.3.48"/>
    </reaction>
</comment>
<comment type="similarity">
    <text evidence="1">Belongs to the low molecular weight phosphotyrosine protein phosphatase family.</text>
</comment>
<evidence type="ECO:0000256" key="2">
    <source>
        <dbReference type="ARBA" id="ARBA00013064"/>
    </source>
</evidence>
<feature type="active site" description="Proton donor" evidence="6">
    <location>
        <position position="124"/>
    </location>
</feature>
<dbReference type="EMBL" id="FNIL01000001">
    <property type="protein sequence ID" value="SDN39405.1"/>
    <property type="molecule type" value="Genomic_DNA"/>
</dbReference>
<dbReference type="InterPro" id="IPR017867">
    <property type="entry name" value="Tyr_phospatase_low_mol_wt"/>
</dbReference>
<evidence type="ECO:0000256" key="3">
    <source>
        <dbReference type="ARBA" id="ARBA00022801"/>
    </source>
</evidence>
<evidence type="ECO:0000259" key="7">
    <source>
        <dbReference type="SMART" id="SM00226"/>
    </source>
</evidence>
<name>A0A1H0B1D2_9BACI</name>
<dbReference type="InterPro" id="IPR050438">
    <property type="entry name" value="LMW_PTPase"/>
</dbReference>
<keyword evidence="3" id="KW-0378">Hydrolase</keyword>
<dbReference type="PANTHER" id="PTHR11717">
    <property type="entry name" value="LOW MOLECULAR WEIGHT PROTEIN TYROSINE PHOSPHATASE"/>
    <property type="match status" value="1"/>
</dbReference>
<dbReference type="Gene3D" id="3.40.50.2300">
    <property type="match status" value="1"/>
</dbReference>
<keyword evidence="4" id="KW-0904">Protein phosphatase</keyword>
<dbReference type="Proteomes" id="UP000198778">
    <property type="component" value="Unassembled WGS sequence"/>
</dbReference>
<dbReference type="InterPro" id="IPR023485">
    <property type="entry name" value="Ptyr_pPase"/>
</dbReference>
<keyword evidence="9" id="KW-1185">Reference proteome</keyword>
<protein>
    <recommendedName>
        <fullName evidence="2">protein-tyrosine-phosphatase</fullName>
        <ecNumber evidence="2">3.1.3.48</ecNumber>
    </recommendedName>
</protein>
<dbReference type="AlphaFoldDB" id="A0A1H0B1D2"/>
<dbReference type="STRING" id="745820.SAMN04488053_101711"/>
<dbReference type="CDD" id="cd16343">
    <property type="entry name" value="LMWPTP"/>
    <property type="match status" value="1"/>
</dbReference>
<dbReference type="Pfam" id="PF01451">
    <property type="entry name" value="LMWPc"/>
    <property type="match status" value="1"/>
</dbReference>
<evidence type="ECO:0000313" key="9">
    <source>
        <dbReference type="Proteomes" id="UP000198778"/>
    </source>
</evidence>
<sequence length="156" mass="17618">MIKVLFVCLGNICRSPMAEVIMNELIETNGLDKHITVDSAGTGDWHTGLPPHEETVKILLNNKLSPEGLTARQITIQDYEADYLIGMDAANIGFLHQMRKPDASPEIFRLLDFVTDTEIIDIPDPYFTGDFNETYELIQKGCTALLKYIQQKHHLT</sequence>
<dbReference type="GO" id="GO:0004725">
    <property type="term" value="F:protein tyrosine phosphatase activity"/>
    <property type="evidence" value="ECO:0007669"/>
    <property type="project" value="UniProtKB-EC"/>
</dbReference>
<accession>A0A1H0B1D2</accession>
<dbReference type="SMART" id="SM00226">
    <property type="entry name" value="LMWPc"/>
    <property type="match status" value="1"/>
</dbReference>
<evidence type="ECO:0000256" key="4">
    <source>
        <dbReference type="ARBA" id="ARBA00022912"/>
    </source>
</evidence>
<dbReference type="PANTHER" id="PTHR11717:SF7">
    <property type="entry name" value="LOW MOLECULAR WEIGHT PHOSPHOTYROSINE PROTEIN PHOSPHATASE"/>
    <property type="match status" value="1"/>
</dbReference>
<feature type="domain" description="Phosphotyrosine protein phosphatase I" evidence="7">
    <location>
        <begin position="2"/>
        <end position="148"/>
    </location>
</feature>
<proteinExistence type="inferred from homology"/>
<reference evidence="9" key="1">
    <citation type="submission" date="2016-10" db="EMBL/GenBank/DDBJ databases">
        <authorList>
            <person name="Varghese N."/>
            <person name="Submissions S."/>
        </authorList>
    </citation>
    <scope>NUCLEOTIDE SEQUENCE [LARGE SCALE GENOMIC DNA]</scope>
    <source>
        <strain evidence="9">CGMCC 1.10369</strain>
    </source>
</reference>